<dbReference type="AlphaFoldDB" id="A0A1Y3QZC7"/>
<accession>A0A1Y3QZC7</accession>
<dbReference type="InterPro" id="IPR041183">
    <property type="entry name" value="Cyclophilin-like"/>
</dbReference>
<name>A0A1Y3QZC7_9BACT</name>
<dbReference type="InterPro" id="IPR029000">
    <property type="entry name" value="Cyclophilin-like_dom_sf"/>
</dbReference>
<dbReference type="Proteomes" id="UP000195772">
    <property type="component" value="Unassembled WGS sequence"/>
</dbReference>
<proteinExistence type="predicted"/>
<feature type="domain" description="Cyclophilin-like" evidence="3">
    <location>
        <begin position="57"/>
        <end position="166"/>
    </location>
</feature>
<gene>
    <name evidence="4" type="ORF">B5G41_01640</name>
</gene>
<organism evidence="4 5">
    <name type="scientific">Alistipes onderdonkii</name>
    <dbReference type="NCBI Taxonomy" id="328813"/>
    <lineage>
        <taxon>Bacteria</taxon>
        <taxon>Pseudomonadati</taxon>
        <taxon>Bacteroidota</taxon>
        <taxon>Bacteroidia</taxon>
        <taxon>Bacteroidales</taxon>
        <taxon>Rikenellaceae</taxon>
        <taxon>Alistipes</taxon>
    </lineage>
</organism>
<dbReference type="SUPFAM" id="SSF50891">
    <property type="entry name" value="Cyclophilin-like"/>
    <property type="match status" value="1"/>
</dbReference>
<dbReference type="OrthoDB" id="9806505at2"/>
<evidence type="ECO:0000259" key="3">
    <source>
        <dbReference type="Pfam" id="PF18050"/>
    </source>
</evidence>
<feature type="signal peptide" evidence="2">
    <location>
        <begin position="1"/>
        <end position="18"/>
    </location>
</feature>
<evidence type="ECO:0000256" key="2">
    <source>
        <dbReference type="SAM" id="SignalP"/>
    </source>
</evidence>
<evidence type="ECO:0000256" key="1">
    <source>
        <dbReference type="SAM" id="MobiDB-lite"/>
    </source>
</evidence>
<evidence type="ECO:0000313" key="5">
    <source>
        <dbReference type="Proteomes" id="UP000195772"/>
    </source>
</evidence>
<keyword evidence="2" id="KW-0732">Signal</keyword>
<protein>
    <submittedName>
        <fullName evidence="4">Flavodoxin</fullName>
    </submittedName>
</protein>
<evidence type="ECO:0000313" key="4">
    <source>
        <dbReference type="EMBL" id="OUN05031.1"/>
    </source>
</evidence>
<dbReference type="EMBL" id="NFHB01000001">
    <property type="protein sequence ID" value="OUN05031.1"/>
    <property type="molecule type" value="Genomic_DNA"/>
</dbReference>
<dbReference type="Gene3D" id="2.40.100.20">
    <property type="match status" value="1"/>
</dbReference>
<dbReference type="Pfam" id="PF18050">
    <property type="entry name" value="Cyclophil_like2"/>
    <property type="match status" value="1"/>
</dbReference>
<comment type="caution">
    <text evidence="4">The sequence shown here is derived from an EMBL/GenBank/DDBJ whole genome shotgun (WGS) entry which is preliminary data.</text>
</comment>
<reference evidence="5" key="1">
    <citation type="submission" date="2017-04" db="EMBL/GenBank/DDBJ databases">
        <title>Function of individual gut microbiota members based on whole genome sequencing of pure cultures obtained from chicken caecum.</title>
        <authorList>
            <person name="Medvecky M."/>
            <person name="Cejkova D."/>
            <person name="Polansky O."/>
            <person name="Karasova D."/>
            <person name="Kubasova T."/>
            <person name="Cizek A."/>
            <person name="Rychlik I."/>
        </authorList>
    </citation>
    <scope>NUCLEOTIDE SEQUENCE [LARGE SCALE GENOMIC DNA]</scope>
    <source>
        <strain evidence="5">An90</strain>
    </source>
</reference>
<dbReference type="eggNOG" id="COG4925">
    <property type="taxonomic scope" value="Bacteria"/>
</dbReference>
<feature type="region of interest" description="Disordered" evidence="1">
    <location>
        <begin position="23"/>
        <end position="53"/>
    </location>
</feature>
<feature type="chain" id="PRO_5010990642" evidence="2">
    <location>
        <begin position="19"/>
        <end position="182"/>
    </location>
</feature>
<dbReference type="RefSeq" id="WP_046518121.1">
    <property type="nucleotide sequence ID" value="NZ_BAAFKZ010000031.1"/>
</dbReference>
<sequence>MKKLLLLPFMLLSLVLPAACGESGDDPAPSGGHPGQPETPGGNEGGDPGETSLKIGITVGSRTITATMEDNAAARDFLSRLPLEVTLSDYSNAEKIFYPSPALTTSEVARGCTPAPGDITIYVPWGNVAIFYKNGSRSNDLIRIGRIDGNGIEALSIPGSLSVRFERQRQETPENNSAQNPT</sequence>